<sequence>MGYGDLTHPLQIQIKNIIKILAECEQWLRRTYCIPLYNLALTYLKFVCPEQVEDLPLTEDVWLNIIIYLLNKIKYSNTDTINRLRSKFPQIRYNDSGIPVGGYYIREGVDSL</sequence>
<accession>A0ABT9ZXA9</accession>
<comment type="caution">
    <text evidence="1">The sequence shown here is derived from an EMBL/GenBank/DDBJ whole genome shotgun (WGS) entry which is preliminary data.</text>
</comment>
<dbReference type="EMBL" id="JAUSUG010000013">
    <property type="protein sequence ID" value="MDQ0255873.1"/>
    <property type="molecule type" value="Genomic_DNA"/>
</dbReference>
<reference evidence="1 2" key="1">
    <citation type="submission" date="2023-07" db="EMBL/GenBank/DDBJ databases">
        <title>Genomic Encyclopedia of Type Strains, Phase IV (KMG-IV): sequencing the most valuable type-strain genomes for metagenomic binning, comparative biology and taxonomic classification.</title>
        <authorList>
            <person name="Goeker M."/>
        </authorList>
    </citation>
    <scope>NUCLEOTIDE SEQUENCE [LARGE SCALE GENOMIC DNA]</scope>
    <source>
        <strain evidence="1 2">DSM 9768</strain>
    </source>
</reference>
<evidence type="ECO:0000313" key="2">
    <source>
        <dbReference type="Proteomes" id="UP001230005"/>
    </source>
</evidence>
<protein>
    <submittedName>
        <fullName evidence="1">Uncharacterized protein</fullName>
    </submittedName>
</protein>
<gene>
    <name evidence="1" type="ORF">J2S74_003257</name>
</gene>
<dbReference type="Proteomes" id="UP001230005">
    <property type="component" value="Unassembled WGS sequence"/>
</dbReference>
<organism evidence="1 2">
    <name type="scientific">Evansella vedderi</name>
    <dbReference type="NCBI Taxonomy" id="38282"/>
    <lineage>
        <taxon>Bacteria</taxon>
        <taxon>Bacillati</taxon>
        <taxon>Bacillota</taxon>
        <taxon>Bacilli</taxon>
        <taxon>Bacillales</taxon>
        <taxon>Bacillaceae</taxon>
        <taxon>Evansella</taxon>
    </lineage>
</organism>
<keyword evidence="2" id="KW-1185">Reference proteome</keyword>
<dbReference type="RefSeq" id="WP_307327112.1">
    <property type="nucleotide sequence ID" value="NZ_JAUSUG010000013.1"/>
</dbReference>
<proteinExistence type="predicted"/>
<name>A0ABT9ZXA9_9BACI</name>
<evidence type="ECO:0000313" key="1">
    <source>
        <dbReference type="EMBL" id="MDQ0255873.1"/>
    </source>
</evidence>